<dbReference type="RefSeq" id="WP_273670044.1">
    <property type="nucleotide sequence ID" value="NZ_JAQQXR010000002.1"/>
</dbReference>
<gene>
    <name evidence="3" type="ORF">OIK44_07185</name>
</gene>
<proteinExistence type="predicted"/>
<dbReference type="EMBL" id="JAQQXR010000002">
    <property type="protein sequence ID" value="MDC8757367.1"/>
    <property type="molecule type" value="Genomic_DNA"/>
</dbReference>
<accession>A0ABT5JXB5</accession>
<dbReference type="Proteomes" id="UP001221208">
    <property type="component" value="Unassembled WGS sequence"/>
</dbReference>
<keyword evidence="4" id="KW-1185">Reference proteome</keyword>
<feature type="region of interest" description="Disordered" evidence="1">
    <location>
        <begin position="1"/>
        <end position="32"/>
    </location>
</feature>
<evidence type="ECO:0000313" key="3">
    <source>
        <dbReference type="EMBL" id="MDC8757367.1"/>
    </source>
</evidence>
<feature type="compositionally biased region" description="Basic and acidic residues" evidence="1">
    <location>
        <begin position="19"/>
        <end position="30"/>
    </location>
</feature>
<comment type="caution">
    <text evidence="3">The sequence shown here is derived from an EMBL/GenBank/DDBJ whole genome shotgun (WGS) entry which is preliminary data.</text>
</comment>
<dbReference type="Pfam" id="PF18433">
    <property type="entry name" value="DUF5610"/>
    <property type="match status" value="1"/>
</dbReference>
<name>A0ABT5JXB5_9BURK</name>
<reference evidence="3 4" key="1">
    <citation type="submission" date="2022-10" db="EMBL/GenBank/DDBJ databases">
        <title>Janthinobacterium sp. hw3 Genome sequencing.</title>
        <authorList>
            <person name="Park S."/>
        </authorList>
    </citation>
    <scope>NUCLEOTIDE SEQUENCE [LARGE SCALE GENOMIC DNA]</scope>
    <source>
        <strain evidence="4">hw3</strain>
    </source>
</reference>
<dbReference type="Gene3D" id="1.10.132.90">
    <property type="match status" value="1"/>
</dbReference>
<feature type="region of interest" description="Disordered" evidence="1">
    <location>
        <begin position="181"/>
        <end position="200"/>
    </location>
</feature>
<evidence type="ECO:0000313" key="4">
    <source>
        <dbReference type="Proteomes" id="UP001221208"/>
    </source>
</evidence>
<organism evidence="3 4">
    <name type="scientific">Janthinobacterium fluminis</name>
    <dbReference type="NCBI Taxonomy" id="2987524"/>
    <lineage>
        <taxon>Bacteria</taxon>
        <taxon>Pseudomonadati</taxon>
        <taxon>Pseudomonadota</taxon>
        <taxon>Betaproteobacteria</taxon>
        <taxon>Burkholderiales</taxon>
        <taxon>Oxalobacteraceae</taxon>
        <taxon>Janthinobacterium</taxon>
    </lineage>
</organism>
<feature type="domain" description="DUF5610" evidence="2">
    <location>
        <begin position="60"/>
        <end position="178"/>
    </location>
</feature>
<protein>
    <submittedName>
        <fullName evidence="3">DUF5610 domain-containing protein</fullName>
    </submittedName>
</protein>
<sequence>MSNSISIAASGKNAAELRGGPDKVKPRDVAAEMSPSAKAKLQQNAAILEASVSVSMGAENKPLTLLLKSAITSINETLRGEFGENAIENAAAQDNSAAATAGRIVSLSTGFFESYKKQHPGEDEDAALGKFMETIRGGFERGYKEAADILKGLNVFKGELAGEIDKTYQLVQKGYADFEAAHKKKPETDTKEPATPVKPG</sequence>
<dbReference type="InterPro" id="IPR041651">
    <property type="entry name" value="DUF5610"/>
</dbReference>
<evidence type="ECO:0000259" key="2">
    <source>
        <dbReference type="Pfam" id="PF18433"/>
    </source>
</evidence>
<evidence type="ECO:0000256" key="1">
    <source>
        <dbReference type="SAM" id="MobiDB-lite"/>
    </source>
</evidence>